<dbReference type="RefSeq" id="WP_156729488.1">
    <property type="nucleotide sequence ID" value="NZ_CACRUK010000023.1"/>
</dbReference>
<feature type="chain" id="PRO_5026750433" description="Lipoprotein" evidence="1">
    <location>
        <begin position="25"/>
        <end position="416"/>
    </location>
</feature>
<dbReference type="EMBL" id="CACRUK010000023">
    <property type="protein sequence ID" value="VYU21172.1"/>
    <property type="molecule type" value="Genomic_DNA"/>
</dbReference>
<dbReference type="PROSITE" id="PS51257">
    <property type="entry name" value="PROKAR_LIPOPROTEIN"/>
    <property type="match status" value="1"/>
</dbReference>
<organism evidence="2">
    <name type="scientific">Mediterraneibacter gnavus</name>
    <name type="common">Ruminococcus gnavus</name>
    <dbReference type="NCBI Taxonomy" id="33038"/>
    <lineage>
        <taxon>Bacteria</taxon>
        <taxon>Bacillati</taxon>
        <taxon>Bacillota</taxon>
        <taxon>Clostridia</taxon>
        <taxon>Lachnospirales</taxon>
        <taxon>Lachnospiraceae</taxon>
        <taxon>Mediterraneibacter</taxon>
    </lineage>
</organism>
<accession>A0A6N3CZ13</accession>
<sequence length="416" mass="47371">MRKKHLLIVSMALIALFSCTGCSSVPKEKIIKEDLENYSESELLEKGEKIDEIVIDKRETDKEKNEDIVWCTVTIQDSKISSEKEMVLSYHKYDMKGWILEGVEVEDSDAWEIIPLKGITEKDIPKTLDGKVIKVDGNEWDISEKEVDEISIDKQETELNKKADKVTMSITLKGKVQKAKGKLVVNYKFDKKWEEDEVLEIGDFTLEPIPEKALNIIEDELIEKLVEEKIAYGDDSSMAQEITITKEEISNFKIEKRESKVKGTEESIYCSCTLNKKNVVLGLQMVFRYSYGEQWEFKDVEITTETQSFDILGTWSGENIQPGSEDKVVFDITKVDGNKIEATYSYTPTGYGEAGSYYAVGEIDMKTLNINLTAGDWIVKPKQDAFQKQDIKAAINVDMGIIEGYGNHGYVFRVEK</sequence>
<evidence type="ECO:0000256" key="1">
    <source>
        <dbReference type="SAM" id="SignalP"/>
    </source>
</evidence>
<keyword evidence="1" id="KW-0732">Signal</keyword>
<evidence type="ECO:0008006" key="3">
    <source>
        <dbReference type="Google" id="ProtNLM"/>
    </source>
</evidence>
<feature type="signal peptide" evidence="1">
    <location>
        <begin position="1"/>
        <end position="24"/>
    </location>
</feature>
<proteinExistence type="predicted"/>
<protein>
    <recommendedName>
        <fullName evidence="3">Lipoprotein</fullName>
    </recommendedName>
</protein>
<dbReference type="AlphaFoldDB" id="A0A6N3CZ13"/>
<reference evidence="2" key="1">
    <citation type="submission" date="2019-11" db="EMBL/GenBank/DDBJ databases">
        <authorList>
            <person name="Feng L."/>
        </authorList>
    </citation>
    <scope>NUCLEOTIDE SEQUENCE</scope>
    <source>
        <strain evidence="2">RgnavusLFYP19</strain>
    </source>
</reference>
<name>A0A6N3CZ13_MEDGN</name>
<gene>
    <name evidence="2" type="ORF">RGLFYP19_00135</name>
</gene>
<evidence type="ECO:0000313" key="2">
    <source>
        <dbReference type="EMBL" id="VYU21172.1"/>
    </source>
</evidence>